<dbReference type="AlphaFoldDB" id="A0A9D3VUA4"/>
<evidence type="ECO:0000313" key="2">
    <source>
        <dbReference type="EMBL" id="KAH1097275.1"/>
    </source>
</evidence>
<proteinExistence type="predicted"/>
<gene>
    <name evidence="2" type="ORF">J1N35_014196</name>
</gene>
<protein>
    <submittedName>
        <fullName evidence="2">Uncharacterized protein</fullName>
    </submittedName>
</protein>
<keyword evidence="1" id="KW-0175">Coiled coil</keyword>
<dbReference type="Proteomes" id="UP000828251">
    <property type="component" value="Unassembled WGS sequence"/>
</dbReference>
<organism evidence="2 3">
    <name type="scientific">Gossypium stocksii</name>
    <dbReference type="NCBI Taxonomy" id="47602"/>
    <lineage>
        <taxon>Eukaryota</taxon>
        <taxon>Viridiplantae</taxon>
        <taxon>Streptophyta</taxon>
        <taxon>Embryophyta</taxon>
        <taxon>Tracheophyta</taxon>
        <taxon>Spermatophyta</taxon>
        <taxon>Magnoliopsida</taxon>
        <taxon>eudicotyledons</taxon>
        <taxon>Gunneridae</taxon>
        <taxon>Pentapetalae</taxon>
        <taxon>rosids</taxon>
        <taxon>malvids</taxon>
        <taxon>Malvales</taxon>
        <taxon>Malvaceae</taxon>
        <taxon>Malvoideae</taxon>
        <taxon>Gossypium</taxon>
    </lineage>
</organism>
<accession>A0A9D3VUA4</accession>
<evidence type="ECO:0000313" key="3">
    <source>
        <dbReference type="Proteomes" id="UP000828251"/>
    </source>
</evidence>
<comment type="caution">
    <text evidence="2">The sequence shown here is derived from an EMBL/GenBank/DDBJ whole genome shotgun (WGS) entry which is preliminary data.</text>
</comment>
<sequence length="218" mass="25561">MNTQDEAAIKKWQNEMDELRRDVRALHSESQEMDWLFCSNNPLALEIVAISFQRDFKPGEEPRHLAQATPNEEHREKVTLGDREHTTIEYVQFYIVDHPMAYNIIFGRTMQRMVVATFCMKIKFLTKTRVDFLQSNQRTARQCHMLSVKQAREPVVEGLNLQKVELESQALDLDSLDVMDEHRSKKIEAIKHTETLKLFHDNEENCQNVFGISKGRKK</sequence>
<name>A0A9D3VUA4_9ROSI</name>
<keyword evidence="3" id="KW-1185">Reference proteome</keyword>
<reference evidence="2 3" key="1">
    <citation type="journal article" date="2021" name="Plant Biotechnol. J.">
        <title>Multi-omics assisted identification of the key and species-specific regulatory components of drought-tolerant mechanisms in Gossypium stocksii.</title>
        <authorList>
            <person name="Yu D."/>
            <person name="Ke L."/>
            <person name="Zhang D."/>
            <person name="Wu Y."/>
            <person name="Sun Y."/>
            <person name="Mei J."/>
            <person name="Sun J."/>
            <person name="Sun Y."/>
        </authorList>
    </citation>
    <scope>NUCLEOTIDE SEQUENCE [LARGE SCALE GENOMIC DNA]</scope>
    <source>
        <strain evidence="3">cv. E1</strain>
        <tissue evidence="2">Leaf</tissue>
    </source>
</reference>
<dbReference type="EMBL" id="JAIQCV010000005">
    <property type="protein sequence ID" value="KAH1097275.1"/>
    <property type="molecule type" value="Genomic_DNA"/>
</dbReference>
<feature type="coiled-coil region" evidence="1">
    <location>
        <begin position="2"/>
        <end position="29"/>
    </location>
</feature>
<dbReference type="OrthoDB" id="1738169at2759"/>
<evidence type="ECO:0000256" key="1">
    <source>
        <dbReference type="SAM" id="Coils"/>
    </source>
</evidence>